<organism evidence="5 6">
    <name type="scientific">Trichomalopsis sarcophagae</name>
    <dbReference type="NCBI Taxonomy" id="543379"/>
    <lineage>
        <taxon>Eukaryota</taxon>
        <taxon>Metazoa</taxon>
        <taxon>Ecdysozoa</taxon>
        <taxon>Arthropoda</taxon>
        <taxon>Hexapoda</taxon>
        <taxon>Insecta</taxon>
        <taxon>Pterygota</taxon>
        <taxon>Neoptera</taxon>
        <taxon>Endopterygota</taxon>
        <taxon>Hymenoptera</taxon>
        <taxon>Apocrita</taxon>
        <taxon>Proctotrupomorpha</taxon>
        <taxon>Chalcidoidea</taxon>
        <taxon>Pteromalidae</taxon>
        <taxon>Pteromalinae</taxon>
        <taxon>Trichomalopsis</taxon>
    </lineage>
</organism>
<proteinExistence type="predicted"/>
<sequence length="407" mass="45835">MSNITEANVDQYKTEHECDEHWELRRKFLLAHSDKFSVDELMCHAQVFTNVEFLGCKYPQETMRTIAELSKEVVGDYRDKQKNRLQRTFVGASDAASSKVKGQSRQEKSNNPANPGESSQKTQPPHYTNFKRKQDLSSEERYQDAKRPKSNTNQQSKTADIVLFEHINDTPQGIIARAASSYDLNMEWKYDKVGDKHSCTIFLYNKKVGEAIADTQKEAKKEASAVVLAEMQKHYYTIKVTKNLTPNVSDNNLGLQGDSKSEALDNDNIGSKMMKLMGWSGGGLGKSSQGITEPVKVQEQMTREGLGLKPGIYNMAVFKKKCMEVLQNYAKGDTSVDMVFSPSFSNDERGLIHQLARTIGLKSQSYGPKNQRTLTISKKVNPQELVNELKELGGSTEKYQLIEPTGY</sequence>
<dbReference type="PANTHER" id="PTHR48430">
    <property type="entry name" value="PARTNER OF XRN-2 PROTEIN 1"/>
    <property type="match status" value="1"/>
</dbReference>
<dbReference type="EMBL" id="NNAY01000604">
    <property type="protein sequence ID" value="OXU27430.1"/>
    <property type="molecule type" value="Genomic_DNA"/>
</dbReference>
<dbReference type="InterPro" id="IPR001374">
    <property type="entry name" value="R3H_dom"/>
</dbReference>
<feature type="region of interest" description="Disordered" evidence="1">
    <location>
        <begin position="85"/>
        <end position="157"/>
    </location>
</feature>
<dbReference type="InterPro" id="IPR036867">
    <property type="entry name" value="R3H_dom_sf"/>
</dbReference>
<evidence type="ECO:0000259" key="4">
    <source>
        <dbReference type="PROSITE" id="PS51827"/>
    </source>
</evidence>
<dbReference type="SUPFAM" id="SSF82708">
    <property type="entry name" value="R3H domain"/>
    <property type="match status" value="1"/>
</dbReference>
<gene>
    <name evidence="5" type="ORF">TSAR_004927</name>
</gene>
<dbReference type="OrthoDB" id="2359216at2759"/>
<reference evidence="5 6" key="1">
    <citation type="journal article" date="2017" name="Curr. Biol.">
        <title>The Evolution of Venom by Co-option of Single-Copy Genes.</title>
        <authorList>
            <person name="Martinson E.O."/>
            <person name="Mrinalini"/>
            <person name="Kelkar Y.D."/>
            <person name="Chang C.H."/>
            <person name="Werren J.H."/>
        </authorList>
    </citation>
    <scope>NUCLEOTIDE SEQUENCE [LARGE SCALE GENOMIC DNA]</scope>
    <source>
        <strain evidence="5 6">Alberta</strain>
        <tissue evidence="5">Whole body</tissue>
    </source>
</reference>
<dbReference type="InterPro" id="IPR000467">
    <property type="entry name" value="G_patch_dom"/>
</dbReference>
<dbReference type="CDD" id="cd02640">
    <property type="entry name" value="R3H_NRF"/>
    <property type="match status" value="1"/>
</dbReference>
<keyword evidence="6" id="KW-1185">Reference proteome</keyword>
<dbReference type="AlphaFoldDB" id="A0A232FAC7"/>
<dbReference type="SMART" id="SM00393">
    <property type="entry name" value="R3H"/>
    <property type="match status" value="1"/>
</dbReference>
<feature type="domain" description="G-patch" evidence="2">
    <location>
        <begin position="266"/>
        <end position="311"/>
    </location>
</feature>
<evidence type="ECO:0000259" key="3">
    <source>
        <dbReference type="PROSITE" id="PS51061"/>
    </source>
</evidence>
<dbReference type="Gene3D" id="3.30.1370.50">
    <property type="entry name" value="R3H-like domain"/>
    <property type="match status" value="1"/>
</dbReference>
<dbReference type="Pfam" id="PF11952">
    <property type="entry name" value="XTBD"/>
    <property type="match status" value="1"/>
</dbReference>
<feature type="compositionally biased region" description="Polar residues" evidence="1">
    <location>
        <begin position="109"/>
        <end position="126"/>
    </location>
</feature>
<dbReference type="PROSITE" id="PS51061">
    <property type="entry name" value="R3H"/>
    <property type="match status" value="1"/>
</dbReference>
<feature type="domain" description="R3H" evidence="3">
    <location>
        <begin position="316"/>
        <end position="380"/>
    </location>
</feature>
<evidence type="ECO:0000259" key="2">
    <source>
        <dbReference type="PROSITE" id="PS50174"/>
    </source>
</evidence>
<evidence type="ECO:0000313" key="6">
    <source>
        <dbReference type="Proteomes" id="UP000215335"/>
    </source>
</evidence>
<protein>
    <recommendedName>
        <fullName evidence="7">NF-kappa-B-repressing factor</fullName>
    </recommendedName>
</protein>
<dbReference type="PROSITE" id="PS51827">
    <property type="entry name" value="XTBD"/>
    <property type="match status" value="1"/>
</dbReference>
<dbReference type="Pfam" id="PF01585">
    <property type="entry name" value="G-patch"/>
    <property type="match status" value="1"/>
</dbReference>
<dbReference type="PANTHER" id="PTHR48430:SF1">
    <property type="entry name" value="PARTNER OF XRN-2 PROTEIN 1"/>
    <property type="match status" value="1"/>
</dbReference>
<feature type="compositionally biased region" description="Basic and acidic residues" evidence="1">
    <location>
        <begin position="132"/>
        <end position="147"/>
    </location>
</feature>
<evidence type="ECO:0000256" key="1">
    <source>
        <dbReference type="SAM" id="MobiDB-lite"/>
    </source>
</evidence>
<feature type="domain" description="XRN2-binding (XTBD)" evidence="4">
    <location>
        <begin position="9"/>
        <end position="93"/>
    </location>
</feature>
<name>A0A232FAC7_9HYME</name>
<accession>A0A232FAC7</accession>
<dbReference type="Proteomes" id="UP000215335">
    <property type="component" value="Unassembled WGS sequence"/>
</dbReference>
<dbReference type="PROSITE" id="PS50174">
    <property type="entry name" value="G_PATCH"/>
    <property type="match status" value="1"/>
</dbReference>
<dbReference type="STRING" id="543379.A0A232FAC7"/>
<evidence type="ECO:0008006" key="7">
    <source>
        <dbReference type="Google" id="ProtNLM"/>
    </source>
</evidence>
<dbReference type="InterPro" id="IPR021859">
    <property type="entry name" value="XTBD"/>
</dbReference>
<dbReference type="InterPro" id="IPR034071">
    <property type="entry name" value="R3H_NRF"/>
</dbReference>
<dbReference type="Pfam" id="PF01424">
    <property type="entry name" value="R3H"/>
    <property type="match status" value="1"/>
</dbReference>
<evidence type="ECO:0000313" key="5">
    <source>
        <dbReference type="EMBL" id="OXU27430.1"/>
    </source>
</evidence>
<dbReference type="SMART" id="SM00443">
    <property type="entry name" value="G_patch"/>
    <property type="match status" value="1"/>
</dbReference>
<comment type="caution">
    <text evidence="5">The sequence shown here is derived from an EMBL/GenBank/DDBJ whole genome shotgun (WGS) entry which is preliminary data.</text>
</comment>
<dbReference type="GO" id="GO:0003676">
    <property type="term" value="F:nucleic acid binding"/>
    <property type="evidence" value="ECO:0007669"/>
    <property type="project" value="UniProtKB-UniRule"/>
</dbReference>